<feature type="compositionally biased region" description="Basic residues" evidence="1">
    <location>
        <begin position="205"/>
        <end position="216"/>
    </location>
</feature>
<keyword evidence="2" id="KW-0472">Membrane</keyword>
<accession>A0ABN8LIA2</accession>
<dbReference type="EMBL" id="CALNXI010000020">
    <property type="protein sequence ID" value="CAH3015235.1"/>
    <property type="molecule type" value="Genomic_DNA"/>
</dbReference>
<comment type="caution">
    <text evidence="3">The sequence shown here is derived from an EMBL/GenBank/DDBJ whole genome shotgun (WGS) entry which is preliminary data.</text>
</comment>
<proteinExistence type="predicted"/>
<feature type="compositionally biased region" description="Basic and acidic residues" evidence="1">
    <location>
        <begin position="150"/>
        <end position="204"/>
    </location>
</feature>
<sequence>MAGPPPVIEGSLKNTIHALAFGLIVATLVVNFGKFFLPHFFPYMMGVVILFEAVLFSLDKPTEKYDVFQPAGLKGQHMVDGSNSPQITVSAPGEDAEFSPRKQRVKDKQKARKDHKGRRESGIPGSPSRSAPRHSLSVPPITGMETTDWAGEKGKEKSEKEKRKEEEKEKKKEKEEEKERQKAEKKEEKEKGKEGDEDKSEKGSWRKRLGKKQNSE</sequence>
<keyword evidence="2" id="KW-1133">Transmembrane helix</keyword>
<evidence type="ECO:0000256" key="2">
    <source>
        <dbReference type="SAM" id="Phobius"/>
    </source>
</evidence>
<feature type="region of interest" description="Disordered" evidence="1">
    <location>
        <begin position="77"/>
        <end position="216"/>
    </location>
</feature>
<keyword evidence="4" id="KW-1185">Reference proteome</keyword>
<evidence type="ECO:0000313" key="3">
    <source>
        <dbReference type="EMBL" id="CAH3015235.1"/>
    </source>
</evidence>
<protein>
    <submittedName>
        <fullName evidence="3">Uncharacterized protein</fullName>
    </submittedName>
</protein>
<feature type="compositionally biased region" description="Basic residues" evidence="1">
    <location>
        <begin position="101"/>
        <end position="118"/>
    </location>
</feature>
<evidence type="ECO:0000313" key="4">
    <source>
        <dbReference type="Proteomes" id="UP001159427"/>
    </source>
</evidence>
<organism evidence="3 4">
    <name type="scientific">Porites evermanni</name>
    <dbReference type="NCBI Taxonomy" id="104178"/>
    <lineage>
        <taxon>Eukaryota</taxon>
        <taxon>Metazoa</taxon>
        <taxon>Cnidaria</taxon>
        <taxon>Anthozoa</taxon>
        <taxon>Hexacorallia</taxon>
        <taxon>Scleractinia</taxon>
        <taxon>Fungiina</taxon>
        <taxon>Poritidae</taxon>
        <taxon>Porites</taxon>
    </lineage>
</organism>
<reference evidence="3 4" key="1">
    <citation type="submission" date="2022-05" db="EMBL/GenBank/DDBJ databases">
        <authorList>
            <consortium name="Genoscope - CEA"/>
            <person name="William W."/>
        </authorList>
    </citation>
    <scope>NUCLEOTIDE SEQUENCE [LARGE SCALE GENOMIC DNA]</scope>
</reference>
<gene>
    <name evidence="3" type="ORF">PEVE_00013512</name>
</gene>
<keyword evidence="2" id="KW-0812">Transmembrane</keyword>
<dbReference type="Proteomes" id="UP001159427">
    <property type="component" value="Unassembled WGS sequence"/>
</dbReference>
<name>A0ABN8LIA2_9CNID</name>
<evidence type="ECO:0000256" key="1">
    <source>
        <dbReference type="SAM" id="MobiDB-lite"/>
    </source>
</evidence>
<feature type="transmembrane region" description="Helical" evidence="2">
    <location>
        <begin position="15"/>
        <end position="33"/>
    </location>
</feature>